<dbReference type="GO" id="GO:0003824">
    <property type="term" value="F:catalytic activity"/>
    <property type="evidence" value="ECO:0007669"/>
    <property type="project" value="InterPro"/>
</dbReference>
<evidence type="ECO:0000313" key="1">
    <source>
        <dbReference type="EMBL" id="TNY33229.1"/>
    </source>
</evidence>
<gene>
    <name evidence="1" type="ORF">FHY64_08130</name>
</gene>
<dbReference type="Gene3D" id="2.70.98.10">
    <property type="match status" value="1"/>
</dbReference>
<dbReference type="InterPro" id="IPR014718">
    <property type="entry name" value="GH-type_carb-bd"/>
</dbReference>
<evidence type="ECO:0000313" key="2">
    <source>
        <dbReference type="Proteomes" id="UP000314011"/>
    </source>
</evidence>
<dbReference type="GO" id="GO:0030246">
    <property type="term" value="F:carbohydrate binding"/>
    <property type="evidence" value="ECO:0007669"/>
    <property type="project" value="InterPro"/>
</dbReference>
<dbReference type="RefSeq" id="WP_140193916.1">
    <property type="nucleotide sequence ID" value="NZ_CP065915.1"/>
</dbReference>
<dbReference type="OrthoDB" id="7335506at2"/>
<name>A0A5C5GGT5_9RHOB</name>
<dbReference type="InterPro" id="IPR011013">
    <property type="entry name" value="Gal_mutarotase_sf_dom"/>
</dbReference>
<comment type="caution">
    <text evidence="1">The sequence shown here is derived from an EMBL/GenBank/DDBJ whole genome shotgun (WGS) entry which is preliminary data.</text>
</comment>
<dbReference type="GO" id="GO:0005975">
    <property type="term" value="P:carbohydrate metabolic process"/>
    <property type="evidence" value="ECO:0007669"/>
    <property type="project" value="InterPro"/>
</dbReference>
<dbReference type="EMBL" id="VFFF01000001">
    <property type="protein sequence ID" value="TNY33229.1"/>
    <property type="molecule type" value="Genomic_DNA"/>
</dbReference>
<dbReference type="AlphaFoldDB" id="A0A5C5GGT5"/>
<protein>
    <recommendedName>
        <fullName evidence="3">Aldose 1-epimerase</fullName>
    </recommendedName>
</protein>
<dbReference type="SUPFAM" id="SSF74650">
    <property type="entry name" value="Galactose mutarotase-like"/>
    <property type="match status" value="1"/>
</dbReference>
<keyword evidence="2" id="KW-1185">Reference proteome</keyword>
<proteinExistence type="predicted"/>
<evidence type="ECO:0008006" key="3">
    <source>
        <dbReference type="Google" id="ProtNLM"/>
    </source>
</evidence>
<accession>A0A5C5GGT5</accession>
<reference evidence="1 2" key="1">
    <citation type="submission" date="2019-06" db="EMBL/GenBank/DDBJ databases">
        <title>Genome of new Rhodobacteraceae sp. SM1903.</title>
        <authorList>
            <person name="Ren X."/>
        </authorList>
    </citation>
    <scope>NUCLEOTIDE SEQUENCE [LARGE SCALE GENOMIC DNA]</scope>
    <source>
        <strain evidence="1 2">SM1903</strain>
    </source>
</reference>
<sequence>MAGRVERLVGRFCSIEVQPEGAMAVPCDFDIGGRRVSPFVVAPWADEPADDPSVPPILKRLRGEWPCVPFGATGLPESLPEDWAQARTEVPDWHVADHGHSSNADWTLTARDEDGLTYGLDYPEGHPVAALHRTVRVDLNAPRVVHELEVSPRADAALPMGLHPVLRLPDTPGAARLVFPESARAWTFPVEVEPDKTALAPDQRDLPLSALRASDGSPLDPTRLPWDAETEDLLLITGTGGEATLENHDEGYAVTLCWDADALPSLMLWLSNRGRAFAPWNARFRGLGMEPVCAPFDLGPAFTGPNTPLAHAGVPTSVRLTAGEAWRTRLSMSVKAL</sequence>
<organism evidence="1 2">
    <name type="scientific">Pelagovum pacificum</name>
    <dbReference type="NCBI Taxonomy" id="2588711"/>
    <lineage>
        <taxon>Bacteria</taxon>
        <taxon>Pseudomonadati</taxon>
        <taxon>Pseudomonadota</taxon>
        <taxon>Alphaproteobacteria</taxon>
        <taxon>Rhodobacterales</taxon>
        <taxon>Paracoccaceae</taxon>
        <taxon>Pelagovum</taxon>
    </lineage>
</organism>
<dbReference type="Proteomes" id="UP000314011">
    <property type="component" value="Unassembled WGS sequence"/>
</dbReference>